<dbReference type="Pfam" id="PF00001">
    <property type="entry name" value="7tm_1"/>
    <property type="match status" value="1"/>
</dbReference>
<feature type="domain" description="G-protein coupled receptors family 1 profile" evidence="10">
    <location>
        <begin position="52"/>
        <end position="276"/>
    </location>
</feature>
<comment type="caution">
    <text evidence="11">The sequence shown here is derived from an EMBL/GenBank/DDBJ whole genome shotgun (WGS) entry which is preliminary data.</text>
</comment>
<feature type="transmembrane region" description="Helical" evidence="9">
    <location>
        <begin position="73"/>
        <end position="97"/>
    </location>
</feature>
<name>A0A1W0WQY3_HYPEX</name>
<feature type="transmembrane region" description="Helical" evidence="9">
    <location>
        <begin position="153"/>
        <end position="176"/>
    </location>
</feature>
<dbReference type="InterPro" id="IPR017452">
    <property type="entry name" value="GPCR_Rhodpsn_7TM"/>
</dbReference>
<dbReference type="OrthoDB" id="10622132at2759"/>
<sequence length="389" mass="42455">MTSNASYHAFVPTMAINNAANDSFPQLSKRKQTELTAWMTVTLCVSFTGACFNVLALYAAVPKKGVKLGLAILLYHFLSINLFMCLIAVPSSVFITIAKQHGQRIPPDTCLYFLALYSTVANVVKWSDAGLALNRCIALYYPHSYKAWTTRTATLGVILCAWIPSAVSQVPLSFGVGGTVKLQSMGQCASVPSGRLGVFLQVGLGTGLPLALTGTGCLLMVIKIFMMGQSKGHVVAPLNRNEKQKVTRLQHHVKMAKVLLLNFLWTAVQTIPWAVVSGSYPTFFTDNPVSALWFRAVFISQHGLTPVSDKSFENEGKWVDHTGYHFSVSCCWETKISVRGLHTLLVAVGKIQSQAVIDVGLQCATGLNNNLSCYWKAFHNISPCTDVQK</sequence>
<dbReference type="Gene3D" id="1.20.1070.10">
    <property type="entry name" value="Rhodopsin 7-helix transmembrane proteins"/>
    <property type="match status" value="1"/>
</dbReference>
<keyword evidence="4 9" id="KW-1133">Transmembrane helix</keyword>
<evidence type="ECO:0000256" key="3">
    <source>
        <dbReference type="ARBA" id="ARBA00022692"/>
    </source>
</evidence>
<evidence type="ECO:0000256" key="6">
    <source>
        <dbReference type="ARBA" id="ARBA00023136"/>
    </source>
</evidence>
<keyword evidence="2" id="KW-1003">Cell membrane</keyword>
<keyword evidence="5" id="KW-0297">G-protein coupled receptor</keyword>
<evidence type="ECO:0000313" key="12">
    <source>
        <dbReference type="Proteomes" id="UP000192578"/>
    </source>
</evidence>
<keyword evidence="8" id="KW-0807">Transducer</keyword>
<evidence type="ECO:0000259" key="10">
    <source>
        <dbReference type="PROSITE" id="PS50262"/>
    </source>
</evidence>
<organism evidence="11 12">
    <name type="scientific">Hypsibius exemplaris</name>
    <name type="common">Freshwater tardigrade</name>
    <dbReference type="NCBI Taxonomy" id="2072580"/>
    <lineage>
        <taxon>Eukaryota</taxon>
        <taxon>Metazoa</taxon>
        <taxon>Ecdysozoa</taxon>
        <taxon>Tardigrada</taxon>
        <taxon>Eutardigrada</taxon>
        <taxon>Parachela</taxon>
        <taxon>Hypsibioidea</taxon>
        <taxon>Hypsibiidae</taxon>
        <taxon>Hypsibius</taxon>
    </lineage>
</organism>
<feature type="transmembrane region" description="Helical" evidence="9">
    <location>
        <begin position="258"/>
        <end position="276"/>
    </location>
</feature>
<evidence type="ECO:0000256" key="1">
    <source>
        <dbReference type="ARBA" id="ARBA00004651"/>
    </source>
</evidence>
<protein>
    <recommendedName>
        <fullName evidence="10">G-protein coupled receptors family 1 profile domain-containing protein</fullName>
    </recommendedName>
</protein>
<evidence type="ECO:0000256" key="2">
    <source>
        <dbReference type="ARBA" id="ARBA00022475"/>
    </source>
</evidence>
<gene>
    <name evidence="11" type="ORF">BV898_08241</name>
</gene>
<dbReference type="EMBL" id="MTYJ01000058">
    <property type="protein sequence ID" value="OQV17616.1"/>
    <property type="molecule type" value="Genomic_DNA"/>
</dbReference>
<dbReference type="InterPro" id="IPR050569">
    <property type="entry name" value="TAAR"/>
</dbReference>
<evidence type="ECO:0000256" key="7">
    <source>
        <dbReference type="ARBA" id="ARBA00023170"/>
    </source>
</evidence>
<keyword evidence="7" id="KW-0675">Receptor</keyword>
<dbReference type="AlphaFoldDB" id="A0A1W0WQY3"/>
<proteinExistence type="predicted"/>
<keyword evidence="12" id="KW-1185">Reference proteome</keyword>
<dbReference type="PROSITE" id="PS50262">
    <property type="entry name" value="G_PROTEIN_RECEP_F1_2"/>
    <property type="match status" value="1"/>
</dbReference>
<evidence type="ECO:0000256" key="8">
    <source>
        <dbReference type="ARBA" id="ARBA00023224"/>
    </source>
</evidence>
<comment type="subcellular location">
    <subcellularLocation>
        <location evidence="1">Cell membrane</location>
        <topology evidence="1">Multi-pass membrane protein</topology>
    </subcellularLocation>
</comment>
<dbReference type="SUPFAM" id="SSF81321">
    <property type="entry name" value="Family A G protein-coupled receptor-like"/>
    <property type="match status" value="1"/>
</dbReference>
<feature type="transmembrane region" description="Helical" evidence="9">
    <location>
        <begin position="196"/>
        <end position="222"/>
    </location>
</feature>
<dbReference type="GO" id="GO:0004930">
    <property type="term" value="F:G protein-coupled receptor activity"/>
    <property type="evidence" value="ECO:0007669"/>
    <property type="project" value="UniProtKB-KW"/>
</dbReference>
<evidence type="ECO:0000256" key="9">
    <source>
        <dbReference type="SAM" id="Phobius"/>
    </source>
</evidence>
<keyword evidence="6 9" id="KW-0472">Membrane</keyword>
<dbReference type="Proteomes" id="UP000192578">
    <property type="component" value="Unassembled WGS sequence"/>
</dbReference>
<dbReference type="GO" id="GO:0005886">
    <property type="term" value="C:plasma membrane"/>
    <property type="evidence" value="ECO:0007669"/>
    <property type="project" value="UniProtKB-SubCell"/>
</dbReference>
<dbReference type="PANTHER" id="PTHR24249">
    <property type="entry name" value="HISTAMINE RECEPTOR-RELATED G-PROTEIN COUPLED RECEPTOR"/>
    <property type="match status" value="1"/>
</dbReference>
<evidence type="ECO:0000313" key="11">
    <source>
        <dbReference type="EMBL" id="OQV17616.1"/>
    </source>
</evidence>
<accession>A0A1W0WQY3</accession>
<feature type="transmembrane region" description="Helical" evidence="9">
    <location>
        <begin position="35"/>
        <end position="61"/>
    </location>
</feature>
<dbReference type="CDD" id="cd00637">
    <property type="entry name" value="7tm_classA_rhodopsin-like"/>
    <property type="match status" value="1"/>
</dbReference>
<evidence type="ECO:0000256" key="5">
    <source>
        <dbReference type="ARBA" id="ARBA00023040"/>
    </source>
</evidence>
<keyword evidence="3 9" id="KW-0812">Transmembrane</keyword>
<dbReference type="PANTHER" id="PTHR24249:SF372">
    <property type="entry name" value="G-PROTEIN COUPLED RECEPTORS FAMILY 1 PROFILE DOMAIN-CONTAINING PROTEIN"/>
    <property type="match status" value="1"/>
</dbReference>
<dbReference type="InterPro" id="IPR000276">
    <property type="entry name" value="GPCR_Rhodpsn"/>
</dbReference>
<evidence type="ECO:0000256" key="4">
    <source>
        <dbReference type="ARBA" id="ARBA00022989"/>
    </source>
</evidence>
<reference evidence="12" key="1">
    <citation type="submission" date="2017-01" db="EMBL/GenBank/DDBJ databases">
        <title>Comparative genomics of anhydrobiosis in the tardigrade Hypsibius dujardini.</title>
        <authorList>
            <person name="Yoshida Y."/>
            <person name="Koutsovoulos G."/>
            <person name="Laetsch D."/>
            <person name="Stevens L."/>
            <person name="Kumar S."/>
            <person name="Horikawa D."/>
            <person name="Ishino K."/>
            <person name="Komine S."/>
            <person name="Tomita M."/>
            <person name="Blaxter M."/>
            <person name="Arakawa K."/>
        </authorList>
    </citation>
    <scope>NUCLEOTIDE SEQUENCE [LARGE SCALE GENOMIC DNA]</scope>
    <source>
        <strain evidence="12">Z151</strain>
    </source>
</reference>